<dbReference type="Proteomes" id="UP000027583">
    <property type="component" value="Unassembled WGS sequence"/>
</dbReference>
<protein>
    <submittedName>
        <fullName evidence="1">Uncharacterized protein</fullName>
    </submittedName>
</protein>
<gene>
    <name evidence="1" type="ORF">ASAP_2001</name>
</gene>
<accession>A0A060QKM9</accession>
<evidence type="ECO:0000313" key="2">
    <source>
        <dbReference type="Proteomes" id="UP000027583"/>
    </source>
</evidence>
<proteinExistence type="predicted"/>
<sequence length="39" mass="4461">MSFWFPGADGTRLMMSHPALMHQHANTDRVATIRHSQHS</sequence>
<reference evidence="1 2" key="2">
    <citation type="journal article" date="2014" name="PLoS ONE">
        <title>Evolution of mitochondria reconstructed from the energy metabolism of living bacteria.</title>
        <authorList>
            <person name="Degli Esposti M."/>
            <person name="Chouaia B."/>
            <person name="Comandatore F."/>
            <person name="Crotti E."/>
            <person name="Sassera D."/>
            <person name="Lievens P.M."/>
            <person name="Daffonchio D."/>
            <person name="Bandi C."/>
        </authorList>
    </citation>
    <scope>NUCLEOTIDE SEQUENCE [LARGE SCALE GENOMIC DNA]</scope>
    <source>
        <strain evidence="1 2">SF2.1</strain>
    </source>
</reference>
<comment type="caution">
    <text evidence="1">The sequence shown here is derived from an EMBL/GenBank/DDBJ whole genome shotgun (WGS) entry which is preliminary data.</text>
</comment>
<name>A0A060QKM9_9PROT</name>
<organism evidence="1 2">
    <name type="scientific">Asaia bogorensis</name>
    <dbReference type="NCBI Taxonomy" id="91915"/>
    <lineage>
        <taxon>Bacteria</taxon>
        <taxon>Pseudomonadati</taxon>
        <taxon>Pseudomonadota</taxon>
        <taxon>Alphaproteobacteria</taxon>
        <taxon>Acetobacterales</taxon>
        <taxon>Acetobacteraceae</taxon>
        <taxon>Asaia</taxon>
    </lineage>
</organism>
<evidence type="ECO:0000313" key="1">
    <source>
        <dbReference type="EMBL" id="CDG40046.1"/>
    </source>
</evidence>
<dbReference type="AlphaFoldDB" id="A0A060QKM9"/>
<dbReference type="EMBL" id="CBLX010000013">
    <property type="protein sequence ID" value="CDG40046.1"/>
    <property type="molecule type" value="Genomic_DNA"/>
</dbReference>
<reference evidence="1 2" key="1">
    <citation type="journal article" date="2014" name="Genome Biol. Evol.">
        <title>Acetic acid bacteria genomes reveal functional traits for adaptation to life in insect guts.</title>
        <authorList>
            <person name="Chouaia B."/>
            <person name="Gaiarsa S."/>
            <person name="Crotti E."/>
            <person name="Comandatore F."/>
            <person name="Degli Esposti M."/>
            <person name="Ricci I."/>
            <person name="Alma A."/>
            <person name="Favia G."/>
            <person name="Bandi C."/>
            <person name="Daffonchio D."/>
        </authorList>
    </citation>
    <scope>NUCLEOTIDE SEQUENCE [LARGE SCALE GENOMIC DNA]</scope>
    <source>
        <strain evidence="1 2">SF2.1</strain>
    </source>
</reference>